<dbReference type="InterPro" id="IPR041588">
    <property type="entry name" value="Integrase_H2C2"/>
</dbReference>
<dbReference type="AlphaFoldDB" id="A0A8C1L4H5"/>
<dbReference type="Gene3D" id="3.30.420.10">
    <property type="entry name" value="Ribonuclease H-like superfamily/Ribonuclease H"/>
    <property type="match status" value="1"/>
</dbReference>
<dbReference type="InterPro" id="IPR001584">
    <property type="entry name" value="Integrase_cat-core"/>
</dbReference>
<dbReference type="PROSITE" id="PS50994">
    <property type="entry name" value="INTEGRASE"/>
    <property type="match status" value="1"/>
</dbReference>
<dbReference type="InterPro" id="IPR012337">
    <property type="entry name" value="RNaseH-like_sf"/>
</dbReference>
<dbReference type="PANTHER" id="PTHR37984:SF15">
    <property type="entry name" value="INTEGRASE CATALYTIC DOMAIN-CONTAINING PROTEIN"/>
    <property type="match status" value="1"/>
</dbReference>
<dbReference type="PANTHER" id="PTHR37984">
    <property type="entry name" value="PROTEIN CBG26694"/>
    <property type="match status" value="1"/>
</dbReference>
<evidence type="ECO:0000313" key="5">
    <source>
        <dbReference type="Proteomes" id="UP000694427"/>
    </source>
</evidence>
<dbReference type="InterPro" id="IPR050951">
    <property type="entry name" value="Retrovirus_Pol_polyprotein"/>
</dbReference>
<evidence type="ECO:0000259" key="3">
    <source>
        <dbReference type="PROSITE" id="PS50994"/>
    </source>
</evidence>
<name>A0A8C1L4H5_CYPCA</name>
<proteinExistence type="predicted"/>
<accession>A0A8C1L4H5</accession>
<sequence length="461" mass="52885">MSEEELKECQRADPELKEVIKHLESGRKPDGKVEPVEVALWLREWNRLEFKNGVLFRSWQDRGGVLYQLVLPVDLREKALRALHNDMGHLGIERNLDLARSRFYWPKMAMTVEEKIKTCERCVKRKTPPERAAPLVNIMTSRPLEIVCMDFLSLEPDRSNTKDILVITDHFTRYAVVIPTRNQKAETVAKCLWDNSLVHYGFPEKLHSDQGPDFESKLIKELCSIAGIRKVRTTPYHPRGNPVERFNRTLLQMLGTLDDKGKTCWKDFVKPLVHAFNCTRNDSTGFSPYELMFGRQPRLPIDLAFGLPADKSSQSHSSYVRNLKDRLQESYRVASENAAKVAGCNKKRFDERVVTSSLEVGDRVLVSNVKHKLADKLEKEVYVVVKKTVDLPVYTVQSEGKDGPLRTLHRDLLLPCGFLRETVPEEPVRPKTPCRPRTRANPGTENPESMSEDSESEDDYT</sequence>
<dbReference type="Ensembl" id="ENSCCRT00010062320.1">
    <property type="protein sequence ID" value="ENSCCRP00010056858.1"/>
    <property type="gene ID" value="ENSCCRG00010024108.1"/>
</dbReference>
<evidence type="ECO:0000313" key="4">
    <source>
        <dbReference type="Ensembl" id="ENSCCRP00010056858.1"/>
    </source>
</evidence>
<protein>
    <recommendedName>
        <fullName evidence="1">Gypsy retrotransposon integrase-like protein 1</fullName>
    </recommendedName>
</protein>
<dbReference type="GO" id="GO:0003676">
    <property type="term" value="F:nucleic acid binding"/>
    <property type="evidence" value="ECO:0007669"/>
    <property type="project" value="InterPro"/>
</dbReference>
<dbReference type="FunFam" id="3.30.420.10:FF:000269">
    <property type="entry name" value="Uncharacterized protein"/>
    <property type="match status" value="1"/>
</dbReference>
<dbReference type="SUPFAM" id="SSF53098">
    <property type="entry name" value="Ribonuclease H-like"/>
    <property type="match status" value="1"/>
</dbReference>
<dbReference type="Pfam" id="PF17921">
    <property type="entry name" value="Integrase_H2C2"/>
    <property type="match status" value="1"/>
</dbReference>
<dbReference type="Pfam" id="PF00665">
    <property type="entry name" value="rve"/>
    <property type="match status" value="1"/>
</dbReference>
<dbReference type="InterPro" id="IPR036397">
    <property type="entry name" value="RNaseH_sf"/>
</dbReference>
<keyword evidence="5" id="KW-1185">Reference proteome</keyword>
<feature type="domain" description="Integrase catalytic" evidence="3">
    <location>
        <begin position="139"/>
        <end position="296"/>
    </location>
</feature>
<dbReference type="Gene3D" id="1.10.340.70">
    <property type="match status" value="1"/>
</dbReference>
<evidence type="ECO:0000256" key="1">
    <source>
        <dbReference type="ARBA" id="ARBA00039658"/>
    </source>
</evidence>
<organism evidence="4 5">
    <name type="scientific">Cyprinus carpio</name>
    <name type="common">Common carp</name>
    <dbReference type="NCBI Taxonomy" id="7962"/>
    <lineage>
        <taxon>Eukaryota</taxon>
        <taxon>Metazoa</taxon>
        <taxon>Chordata</taxon>
        <taxon>Craniata</taxon>
        <taxon>Vertebrata</taxon>
        <taxon>Euteleostomi</taxon>
        <taxon>Actinopterygii</taxon>
        <taxon>Neopterygii</taxon>
        <taxon>Teleostei</taxon>
        <taxon>Ostariophysi</taxon>
        <taxon>Cypriniformes</taxon>
        <taxon>Cyprinidae</taxon>
        <taxon>Cyprininae</taxon>
        <taxon>Cyprinus</taxon>
    </lineage>
</organism>
<dbReference type="GO" id="GO:0015074">
    <property type="term" value="P:DNA integration"/>
    <property type="evidence" value="ECO:0007669"/>
    <property type="project" value="InterPro"/>
</dbReference>
<feature type="region of interest" description="Disordered" evidence="2">
    <location>
        <begin position="424"/>
        <end position="461"/>
    </location>
</feature>
<reference evidence="4" key="2">
    <citation type="submission" date="2025-09" db="UniProtKB">
        <authorList>
            <consortium name="Ensembl"/>
        </authorList>
    </citation>
    <scope>IDENTIFICATION</scope>
</reference>
<reference evidence="4" key="1">
    <citation type="submission" date="2025-08" db="UniProtKB">
        <authorList>
            <consortium name="Ensembl"/>
        </authorList>
    </citation>
    <scope>IDENTIFICATION</scope>
</reference>
<feature type="compositionally biased region" description="Acidic residues" evidence="2">
    <location>
        <begin position="450"/>
        <end position="461"/>
    </location>
</feature>
<dbReference type="Proteomes" id="UP000694427">
    <property type="component" value="Unplaced"/>
</dbReference>
<dbReference type="FunFam" id="1.10.340.70:FF:000001">
    <property type="entry name" value="Retrovirus-related Pol polyprotein from transposon gypsy-like Protein"/>
    <property type="match status" value="1"/>
</dbReference>
<evidence type="ECO:0000256" key="2">
    <source>
        <dbReference type="SAM" id="MobiDB-lite"/>
    </source>
</evidence>